<evidence type="ECO:0000313" key="1">
    <source>
        <dbReference type="Ensembl" id="ENSPTXP00000012757.1"/>
    </source>
</evidence>
<sequence length="112" mass="11911">MQKLTSWLPWRLGSLVPSSQTATLAAGLTISPHDLRFASKAKHQRGFPPPLDILNILIGLPQEEKARDGGNVCPGLPPPKLCKVTPSLEEQRSLNCCASAVLLTGAAAEGIF</sequence>
<reference evidence="1" key="1">
    <citation type="submission" date="2025-08" db="UniProtKB">
        <authorList>
            <consortium name="Ensembl"/>
        </authorList>
    </citation>
    <scope>IDENTIFICATION</scope>
</reference>
<dbReference type="AlphaFoldDB" id="A0A670YM26"/>
<keyword evidence="2" id="KW-1185">Reference proteome</keyword>
<accession>A0A670YM26</accession>
<evidence type="ECO:0000313" key="2">
    <source>
        <dbReference type="Proteomes" id="UP000472273"/>
    </source>
</evidence>
<dbReference type="Ensembl" id="ENSPTXT00000013166.1">
    <property type="protein sequence ID" value="ENSPTXP00000012757.1"/>
    <property type="gene ID" value="ENSPTXG00000008948.1"/>
</dbReference>
<reference evidence="1" key="2">
    <citation type="submission" date="2025-09" db="UniProtKB">
        <authorList>
            <consortium name="Ensembl"/>
        </authorList>
    </citation>
    <scope>IDENTIFICATION</scope>
</reference>
<dbReference type="Proteomes" id="UP000472273">
    <property type="component" value="Unplaced"/>
</dbReference>
<organism evidence="1 2">
    <name type="scientific">Pseudonaja textilis</name>
    <name type="common">Eastern brown snake</name>
    <dbReference type="NCBI Taxonomy" id="8673"/>
    <lineage>
        <taxon>Eukaryota</taxon>
        <taxon>Metazoa</taxon>
        <taxon>Chordata</taxon>
        <taxon>Craniata</taxon>
        <taxon>Vertebrata</taxon>
        <taxon>Euteleostomi</taxon>
        <taxon>Lepidosauria</taxon>
        <taxon>Squamata</taxon>
        <taxon>Bifurcata</taxon>
        <taxon>Unidentata</taxon>
        <taxon>Episquamata</taxon>
        <taxon>Toxicofera</taxon>
        <taxon>Serpentes</taxon>
        <taxon>Colubroidea</taxon>
        <taxon>Elapidae</taxon>
        <taxon>Hydrophiinae</taxon>
        <taxon>Pseudonaja</taxon>
    </lineage>
</organism>
<proteinExistence type="predicted"/>
<name>A0A670YM26_PSETE</name>
<protein>
    <submittedName>
        <fullName evidence="1">Uncharacterized protein</fullName>
    </submittedName>
</protein>